<dbReference type="AlphaFoldDB" id="A0A418V584"/>
<feature type="domain" description="DinB-like" evidence="6">
    <location>
        <begin position="30"/>
        <end position="165"/>
    </location>
</feature>
<dbReference type="GO" id="GO:0005737">
    <property type="term" value="C:cytoplasm"/>
    <property type="evidence" value="ECO:0007669"/>
    <property type="project" value="UniProtKB-SubCell"/>
</dbReference>
<evidence type="ECO:0000256" key="5">
    <source>
        <dbReference type="HAMAP-Rule" id="MF_01256"/>
    </source>
</evidence>
<name>A0A418V584_9DEIO</name>
<dbReference type="GO" id="GO:0008270">
    <property type="term" value="F:zinc ion binding"/>
    <property type="evidence" value="ECO:0007669"/>
    <property type="project" value="UniProtKB-UniRule"/>
</dbReference>
<dbReference type="InterPro" id="IPR024775">
    <property type="entry name" value="DinB-like"/>
</dbReference>
<evidence type="ECO:0000313" key="8">
    <source>
        <dbReference type="Proteomes" id="UP000286287"/>
    </source>
</evidence>
<evidence type="ECO:0000256" key="2">
    <source>
        <dbReference type="ARBA" id="ARBA00022723"/>
    </source>
</evidence>
<proteinExistence type="inferred from homology"/>
<evidence type="ECO:0000256" key="1">
    <source>
        <dbReference type="ARBA" id="ARBA00022490"/>
    </source>
</evidence>
<evidence type="ECO:0000256" key="3">
    <source>
        <dbReference type="ARBA" id="ARBA00022801"/>
    </source>
</evidence>
<evidence type="ECO:0000259" key="6">
    <source>
        <dbReference type="Pfam" id="PF12867"/>
    </source>
</evidence>
<dbReference type="OrthoDB" id="9796039at2"/>
<dbReference type="HAMAP" id="MF_01256">
    <property type="entry name" value="YfiT_hydrol"/>
    <property type="match status" value="1"/>
</dbReference>
<comment type="function">
    <text evidence="5">Possible metal-dependent hydrolase.</text>
</comment>
<dbReference type="Gene3D" id="1.20.120.450">
    <property type="entry name" value="dinb family like domain"/>
    <property type="match status" value="1"/>
</dbReference>
<keyword evidence="1 5" id="KW-0963">Cytoplasm</keyword>
<accession>A0A418V584</accession>
<reference evidence="7 8" key="1">
    <citation type="submission" date="2018-09" db="EMBL/GenBank/DDBJ databases">
        <authorList>
            <person name="Zhu H."/>
        </authorList>
    </citation>
    <scope>NUCLEOTIDE SEQUENCE [LARGE SCALE GENOMIC DNA]</scope>
    <source>
        <strain evidence="7 8">K2S05-167</strain>
    </source>
</reference>
<dbReference type="Proteomes" id="UP000286287">
    <property type="component" value="Unassembled WGS sequence"/>
</dbReference>
<dbReference type="GO" id="GO:0016787">
    <property type="term" value="F:hydrolase activity"/>
    <property type="evidence" value="ECO:0007669"/>
    <property type="project" value="UniProtKB-UniRule"/>
</dbReference>
<dbReference type="NCBIfam" id="NF009807">
    <property type="entry name" value="PRK13291.1"/>
    <property type="match status" value="1"/>
</dbReference>
<evidence type="ECO:0000313" key="7">
    <source>
        <dbReference type="EMBL" id="RJF71258.1"/>
    </source>
</evidence>
<dbReference type="EC" id="3.-.-.-" evidence="5"/>
<keyword evidence="8" id="KW-1185">Reference proteome</keyword>
<comment type="cofactor">
    <cofactor evidence="5">
        <name>Zn(2+)</name>
        <dbReference type="ChEBI" id="CHEBI:29105"/>
    </cofactor>
    <text evidence="5">Binds 1 zinc ion per subunit.</text>
</comment>
<comment type="similarity">
    <text evidence="5">Belongs to the metal hydrolase YfiT family.</text>
</comment>
<dbReference type="RefSeq" id="WP_119762253.1">
    <property type="nucleotide sequence ID" value="NZ_QYUJ01000014.1"/>
</dbReference>
<feature type="binding site" evidence="5">
    <location>
        <position position="66"/>
    </location>
    <ligand>
        <name>Zn(2+)</name>
        <dbReference type="ChEBI" id="CHEBI:29105"/>
    </ligand>
</feature>
<keyword evidence="3 5" id="KW-0378">Hydrolase</keyword>
<dbReference type="EMBL" id="QYUJ01000014">
    <property type="protein sequence ID" value="RJF71258.1"/>
    <property type="molecule type" value="Genomic_DNA"/>
</dbReference>
<feature type="binding site" evidence="5">
    <location>
        <position position="157"/>
    </location>
    <ligand>
        <name>Zn(2+)</name>
        <dbReference type="ChEBI" id="CHEBI:29105"/>
    </ligand>
</feature>
<comment type="caution">
    <text evidence="7">The sequence shown here is derived from an EMBL/GenBank/DDBJ whole genome shotgun (WGS) entry which is preliminary data.</text>
</comment>
<keyword evidence="4 5" id="KW-0862">Zinc</keyword>
<dbReference type="InterPro" id="IPR023774">
    <property type="entry name" value="Put_metal_dep_hydrolase_YfiT"/>
</dbReference>
<keyword evidence="2 5" id="KW-0479">Metal-binding</keyword>
<sequence>MTADPRYPLGPAPQVTTLTPPQRREGMAALRALPEELQAALAGLGAEQLDTPYREGGWTLRQLAHHVADSHLNAYVRTRLALTEMEPTITPYEEQRWAELPDRHLDPSVSLELLRALHTRWVATLDGLEEADWQKTFHHPVNGPTTLEQMLAYYAWHGRHHTAHILKLREKRGW</sequence>
<organism evidence="7 8">
    <name type="scientific">Deinococcus cavernae</name>
    <dbReference type="NCBI Taxonomy" id="2320857"/>
    <lineage>
        <taxon>Bacteria</taxon>
        <taxon>Thermotogati</taxon>
        <taxon>Deinococcota</taxon>
        <taxon>Deinococci</taxon>
        <taxon>Deinococcales</taxon>
        <taxon>Deinococcaceae</taxon>
        <taxon>Deinococcus</taxon>
    </lineage>
</organism>
<comment type="subcellular location">
    <subcellularLocation>
        <location evidence="5">Cytoplasm</location>
    </subcellularLocation>
</comment>
<comment type="subunit">
    <text evidence="5">Homodimer.</text>
</comment>
<feature type="binding site" evidence="5">
    <location>
        <position position="161"/>
    </location>
    <ligand>
        <name>Zn(2+)</name>
        <dbReference type="ChEBI" id="CHEBI:29105"/>
    </ligand>
</feature>
<evidence type="ECO:0000256" key="4">
    <source>
        <dbReference type="ARBA" id="ARBA00022833"/>
    </source>
</evidence>
<dbReference type="Pfam" id="PF12867">
    <property type="entry name" value="DinB_2"/>
    <property type="match status" value="1"/>
</dbReference>
<dbReference type="SUPFAM" id="SSF109854">
    <property type="entry name" value="DinB/YfiT-like putative metalloenzymes"/>
    <property type="match status" value="1"/>
</dbReference>
<gene>
    <name evidence="7" type="ORF">D3875_06415</name>
</gene>
<dbReference type="InterPro" id="IPR034660">
    <property type="entry name" value="DinB/YfiT-like"/>
</dbReference>
<protein>
    <recommendedName>
        <fullName evidence="5">Putative metal-dependent hydrolase D3875_06415</fullName>
        <ecNumber evidence="5">3.-.-.-</ecNumber>
    </recommendedName>
</protein>